<comment type="catalytic activity">
    <reaction evidence="5">
        <text>(6S)-5-formyl-5,6,7,8-tetrahydrofolate + ATP = (6R)-5,10-methenyltetrahydrofolate + ADP + phosphate</text>
        <dbReference type="Rhea" id="RHEA:10488"/>
        <dbReference type="ChEBI" id="CHEBI:30616"/>
        <dbReference type="ChEBI" id="CHEBI:43474"/>
        <dbReference type="ChEBI" id="CHEBI:57455"/>
        <dbReference type="ChEBI" id="CHEBI:57457"/>
        <dbReference type="ChEBI" id="CHEBI:456216"/>
        <dbReference type="EC" id="6.3.3.2"/>
    </reaction>
</comment>
<dbReference type="Pfam" id="PF01812">
    <property type="entry name" value="5-FTHF_cyc-lig"/>
    <property type="match status" value="1"/>
</dbReference>
<feature type="binding site" evidence="4">
    <location>
        <position position="56"/>
    </location>
    <ligand>
        <name>substrate</name>
    </ligand>
</feature>
<dbReference type="InterPro" id="IPR024185">
    <property type="entry name" value="FTHF_cligase-like_sf"/>
</dbReference>
<dbReference type="EMBL" id="FZNS01000003">
    <property type="protein sequence ID" value="SNR52512.1"/>
    <property type="molecule type" value="Genomic_DNA"/>
</dbReference>
<name>A0A238X173_9BACT</name>
<dbReference type="InterPro" id="IPR037171">
    <property type="entry name" value="NagB/RpiA_transferase-like"/>
</dbReference>
<comment type="cofactor">
    <cofactor evidence="5">
        <name>Mg(2+)</name>
        <dbReference type="ChEBI" id="CHEBI:18420"/>
    </cofactor>
</comment>
<keyword evidence="5" id="KW-0479">Metal-binding</keyword>
<feature type="binding site" evidence="4">
    <location>
        <begin position="3"/>
        <end position="7"/>
    </location>
    <ligand>
        <name>ATP</name>
        <dbReference type="ChEBI" id="CHEBI:30616"/>
    </ligand>
</feature>
<evidence type="ECO:0000313" key="7">
    <source>
        <dbReference type="Proteomes" id="UP000198310"/>
    </source>
</evidence>
<evidence type="ECO:0000256" key="5">
    <source>
        <dbReference type="RuleBase" id="RU361279"/>
    </source>
</evidence>
<organism evidence="6 7">
    <name type="scientific">Hymenobacter mucosus</name>
    <dbReference type="NCBI Taxonomy" id="1411120"/>
    <lineage>
        <taxon>Bacteria</taxon>
        <taxon>Pseudomonadati</taxon>
        <taxon>Bacteroidota</taxon>
        <taxon>Cytophagia</taxon>
        <taxon>Cytophagales</taxon>
        <taxon>Hymenobacteraceae</taxon>
        <taxon>Hymenobacter</taxon>
    </lineage>
</organism>
<sequence>MLKADLRRDFLARRRSLTSAEVAQLSQAISEALVVAFPVAKWHWLHVFLPIPQQHEPDTWRIIRHVWATWPAVQVAVPVVQPNGRTLRHYHLTSNTKLVHNRWGIPEPVDAPQVASEKLDAVLVPLLAFDETGQRVGYGKGFYDHFLAECRPEALRIGLSLEPPVSRIDDAWPSDVRLHACVTPERVWQFT</sequence>
<evidence type="ECO:0000256" key="2">
    <source>
        <dbReference type="ARBA" id="ARBA00022741"/>
    </source>
</evidence>
<dbReference type="RefSeq" id="WP_089332369.1">
    <property type="nucleotide sequence ID" value="NZ_FZNS01000003.1"/>
</dbReference>
<feature type="binding site" evidence="4">
    <location>
        <begin position="135"/>
        <end position="143"/>
    </location>
    <ligand>
        <name>ATP</name>
        <dbReference type="ChEBI" id="CHEBI:30616"/>
    </ligand>
</feature>
<keyword evidence="2 4" id="KW-0547">Nucleotide-binding</keyword>
<dbReference type="GO" id="GO:0009396">
    <property type="term" value="P:folic acid-containing compound biosynthetic process"/>
    <property type="evidence" value="ECO:0007669"/>
    <property type="project" value="TreeGrafter"/>
</dbReference>
<dbReference type="PANTHER" id="PTHR23407">
    <property type="entry name" value="ATPASE INHIBITOR/5-FORMYLTETRAHYDROFOLATE CYCLO-LIGASE"/>
    <property type="match status" value="1"/>
</dbReference>
<accession>A0A238X173</accession>
<evidence type="ECO:0000313" key="6">
    <source>
        <dbReference type="EMBL" id="SNR52512.1"/>
    </source>
</evidence>
<keyword evidence="5" id="KW-0460">Magnesium</keyword>
<dbReference type="GO" id="GO:0046872">
    <property type="term" value="F:metal ion binding"/>
    <property type="evidence" value="ECO:0007669"/>
    <property type="project" value="UniProtKB-KW"/>
</dbReference>
<keyword evidence="3 4" id="KW-0067">ATP-binding</keyword>
<comment type="similarity">
    <text evidence="1 5">Belongs to the 5-formyltetrahydrofolate cyclo-ligase family.</text>
</comment>
<dbReference type="InterPro" id="IPR002698">
    <property type="entry name" value="FTHF_cligase"/>
</dbReference>
<dbReference type="GO" id="GO:0005524">
    <property type="term" value="F:ATP binding"/>
    <property type="evidence" value="ECO:0007669"/>
    <property type="project" value="UniProtKB-KW"/>
</dbReference>
<dbReference type="PANTHER" id="PTHR23407:SF1">
    <property type="entry name" value="5-FORMYLTETRAHYDROFOLATE CYCLO-LIGASE"/>
    <property type="match status" value="1"/>
</dbReference>
<dbReference type="EC" id="6.3.3.2" evidence="5"/>
<feature type="binding site" evidence="4">
    <location>
        <position position="49"/>
    </location>
    <ligand>
        <name>substrate</name>
    </ligand>
</feature>
<evidence type="ECO:0000256" key="4">
    <source>
        <dbReference type="PIRSR" id="PIRSR006806-1"/>
    </source>
</evidence>
<evidence type="ECO:0000256" key="1">
    <source>
        <dbReference type="ARBA" id="ARBA00010638"/>
    </source>
</evidence>
<proteinExistence type="inferred from homology"/>
<dbReference type="AlphaFoldDB" id="A0A238X173"/>
<keyword evidence="6" id="KW-0436">Ligase</keyword>
<dbReference type="SUPFAM" id="SSF100950">
    <property type="entry name" value="NagB/RpiA/CoA transferase-like"/>
    <property type="match status" value="1"/>
</dbReference>
<dbReference type="Proteomes" id="UP000198310">
    <property type="component" value="Unassembled WGS sequence"/>
</dbReference>
<gene>
    <name evidence="6" type="ORF">SAMN06269173_103359</name>
</gene>
<keyword evidence="7" id="KW-1185">Reference proteome</keyword>
<dbReference type="GO" id="GO:0030272">
    <property type="term" value="F:5-formyltetrahydrofolate cyclo-ligase activity"/>
    <property type="evidence" value="ECO:0007669"/>
    <property type="project" value="UniProtKB-EC"/>
</dbReference>
<evidence type="ECO:0000256" key="3">
    <source>
        <dbReference type="ARBA" id="ARBA00022840"/>
    </source>
</evidence>
<dbReference type="NCBIfam" id="TIGR02727">
    <property type="entry name" value="MTHFS_bact"/>
    <property type="match status" value="1"/>
</dbReference>
<protein>
    <recommendedName>
        <fullName evidence="5">5-formyltetrahydrofolate cyclo-ligase</fullName>
        <ecNumber evidence="5">6.3.3.2</ecNumber>
    </recommendedName>
</protein>
<dbReference type="Gene3D" id="3.40.50.10420">
    <property type="entry name" value="NagB/RpiA/CoA transferase-like"/>
    <property type="match status" value="1"/>
</dbReference>
<dbReference type="GO" id="GO:0035999">
    <property type="term" value="P:tetrahydrofolate interconversion"/>
    <property type="evidence" value="ECO:0007669"/>
    <property type="project" value="TreeGrafter"/>
</dbReference>
<dbReference type="PIRSF" id="PIRSF006806">
    <property type="entry name" value="FTHF_cligase"/>
    <property type="match status" value="1"/>
</dbReference>
<reference evidence="7" key="1">
    <citation type="submission" date="2017-06" db="EMBL/GenBank/DDBJ databases">
        <authorList>
            <person name="Varghese N."/>
            <person name="Submissions S."/>
        </authorList>
    </citation>
    <scope>NUCLEOTIDE SEQUENCE [LARGE SCALE GENOMIC DNA]</scope>
    <source>
        <strain evidence="7">DSM 28041</strain>
    </source>
</reference>